<keyword evidence="6" id="KW-0378">Hydrolase</keyword>
<protein>
    <recommendedName>
        <fullName evidence="4">NAD(+) diphosphatase</fullName>
        <ecNumber evidence="4">3.6.1.22</ecNumber>
    </recommendedName>
</protein>
<dbReference type="Pfam" id="PF09297">
    <property type="entry name" value="Zn_ribbon_NUD"/>
    <property type="match status" value="1"/>
</dbReference>
<keyword evidence="5" id="KW-0479">Metal-binding</keyword>
<dbReference type="PROSITE" id="PS00893">
    <property type="entry name" value="NUDIX_BOX"/>
    <property type="match status" value="1"/>
</dbReference>
<sequence length="289" mass="33597">MLQDLEYGRLENEFRHTAPVATAKVVCAQGSRLLVKRKEDDTLVLPTYAEVMAWAKEKGWTHWYENEVQYVFRMQEEDYFIWMGEAGAPADTSFCYEPAMTLRQVKSKNICYAMMTAWHLFDWYRSNRFCGRCGAKTKHDEKERMMRCPECNNMIFPKIAPSVIVGVTHGDRLLLSKYANRSYTRYGMIAGFTEIGETVEKTVQREVMEEVGLKVKNIRYYKTQPWGVTGGLLLGYFCDLDGEGEDITLDREELAMAEFFPRNNLPAHDDGISLTREMMRMFEEGREPK</sequence>
<evidence type="ECO:0000256" key="2">
    <source>
        <dbReference type="ARBA" id="ARBA00001947"/>
    </source>
</evidence>
<reference evidence="11 12" key="1">
    <citation type="submission" date="2018-10" db="EMBL/GenBank/DDBJ databases">
        <title>Draft Genome Sequence of Anaerotignum sp. KCTC 15736.</title>
        <authorList>
            <person name="Choi S.H."/>
            <person name="Kim J.S."/>
            <person name="Kang S.W."/>
            <person name="Lee J.S."/>
            <person name="Park S.H."/>
        </authorList>
    </citation>
    <scope>NUCLEOTIDE SEQUENCE [LARGE SCALE GENOMIC DNA]</scope>
    <source>
        <strain evidence="11 12">KCTC 15736</strain>
    </source>
</reference>
<evidence type="ECO:0000256" key="5">
    <source>
        <dbReference type="ARBA" id="ARBA00022723"/>
    </source>
</evidence>
<dbReference type="GO" id="GO:0005829">
    <property type="term" value="C:cytosol"/>
    <property type="evidence" value="ECO:0007669"/>
    <property type="project" value="TreeGrafter"/>
</dbReference>
<dbReference type="OrthoDB" id="9787476at2"/>
<dbReference type="Gene3D" id="3.90.79.20">
    <property type="match status" value="1"/>
</dbReference>
<dbReference type="PROSITE" id="PS51462">
    <property type="entry name" value="NUDIX"/>
    <property type="match status" value="1"/>
</dbReference>
<dbReference type="GO" id="GO:0019677">
    <property type="term" value="P:NAD+ catabolic process"/>
    <property type="evidence" value="ECO:0007669"/>
    <property type="project" value="TreeGrafter"/>
</dbReference>
<dbReference type="InterPro" id="IPR050241">
    <property type="entry name" value="NAD-cap_RNA_hydrolase_NudC"/>
</dbReference>
<dbReference type="Proteomes" id="UP000287361">
    <property type="component" value="Unassembled WGS sequence"/>
</dbReference>
<keyword evidence="12" id="KW-1185">Reference proteome</keyword>
<comment type="catalytic activity">
    <reaction evidence="9">
        <text>a 5'-end NAD(+)-phospho-ribonucleoside in mRNA + H2O = a 5'-end phospho-adenosine-phospho-ribonucleoside in mRNA + beta-nicotinamide D-ribonucleotide + 2 H(+)</text>
        <dbReference type="Rhea" id="RHEA:60876"/>
        <dbReference type="Rhea" id="RHEA-COMP:15698"/>
        <dbReference type="Rhea" id="RHEA-COMP:15719"/>
        <dbReference type="ChEBI" id="CHEBI:14649"/>
        <dbReference type="ChEBI" id="CHEBI:15377"/>
        <dbReference type="ChEBI" id="CHEBI:15378"/>
        <dbReference type="ChEBI" id="CHEBI:144029"/>
        <dbReference type="ChEBI" id="CHEBI:144051"/>
    </reaction>
    <physiologicalReaction direction="left-to-right" evidence="9">
        <dbReference type="Rhea" id="RHEA:60877"/>
    </physiologicalReaction>
</comment>
<dbReference type="SUPFAM" id="SSF55811">
    <property type="entry name" value="Nudix"/>
    <property type="match status" value="1"/>
</dbReference>
<dbReference type="PANTHER" id="PTHR42904:SF6">
    <property type="entry name" value="NAD-CAPPED RNA HYDROLASE NUDT12"/>
    <property type="match status" value="1"/>
</dbReference>
<dbReference type="PANTHER" id="PTHR42904">
    <property type="entry name" value="NUDIX HYDROLASE, NUDC SUBFAMILY"/>
    <property type="match status" value="1"/>
</dbReference>
<evidence type="ECO:0000256" key="3">
    <source>
        <dbReference type="ARBA" id="ARBA00009595"/>
    </source>
</evidence>
<evidence type="ECO:0000256" key="1">
    <source>
        <dbReference type="ARBA" id="ARBA00001946"/>
    </source>
</evidence>
<dbReference type="AlphaFoldDB" id="A0A401LDQ9"/>
<accession>A0A401LDQ9</accession>
<dbReference type="GeneID" id="86194367"/>
<dbReference type="InterPro" id="IPR015376">
    <property type="entry name" value="Znr_NADH_PPase"/>
</dbReference>
<evidence type="ECO:0000256" key="4">
    <source>
        <dbReference type="ARBA" id="ARBA00012381"/>
    </source>
</evidence>
<dbReference type="InterPro" id="IPR020084">
    <property type="entry name" value="NUDIX_hydrolase_CS"/>
</dbReference>
<evidence type="ECO:0000256" key="6">
    <source>
        <dbReference type="ARBA" id="ARBA00022801"/>
    </source>
</evidence>
<evidence type="ECO:0000256" key="9">
    <source>
        <dbReference type="ARBA" id="ARBA00023679"/>
    </source>
</evidence>
<dbReference type="NCBIfam" id="NF001299">
    <property type="entry name" value="PRK00241.1"/>
    <property type="match status" value="1"/>
</dbReference>
<keyword evidence="7" id="KW-0460">Magnesium</keyword>
<evidence type="ECO:0000256" key="7">
    <source>
        <dbReference type="ARBA" id="ARBA00022842"/>
    </source>
</evidence>
<dbReference type="GO" id="GO:0006742">
    <property type="term" value="P:NADP+ catabolic process"/>
    <property type="evidence" value="ECO:0007669"/>
    <property type="project" value="TreeGrafter"/>
</dbReference>
<gene>
    <name evidence="11" type="ORF">KGMB03357_13720</name>
</gene>
<evidence type="ECO:0000256" key="8">
    <source>
        <dbReference type="ARBA" id="ARBA00023027"/>
    </source>
</evidence>
<dbReference type="RefSeq" id="WP_124984440.1">
    <property type="nucleotide sequence ID" value="NZ_DAVZTY010000072.1"/>
</dbReference>
<comment type="similarity">
    <text evidence="3">Belongs to the Nudix hydrolase family. NudC subfamily.</text>
</comment>
<comment type="cofactor">
    <cofactor evidence="2">
        <name>Zn(2+)</name>
        <dbReference type="ChEBI" id="CHEBI:29105"/>
    </cofactor>
</comment>
<evidence type="ECO:0000259" key="10">
    <source>
        <dbReference type="PROSITE" id="PS51462"/>
    </source>
</evidence>
<dbReference type="Pfam" id="PF00293">
    <property type="entry name" value="NUDIX"/>
    <property type="match status" value="1"/>
</dbReference>
<dbReference type="InterPro" id="IPR049734">
    <property type="entry name" value="NudC-like_C"/>
</dbReference>
<feature type="domain" description="Nudix hydrolase" evidence="10">
    <location>
        <begin position="157"/>
        <end position="287"/>
    </location>
</feature>
<evidence type="ECO:0000313" key="12">
    <source>
        <dbReference type="Proteomes" id="UP000287361"/>
    </source>
</evidence>
<dbReference type="Gene3D" id="3.90.79.10">
    <property type="entry name" value="Nucleoside Triphosphate Pyrophosphohydrolase"/>
    <property type="match status" value="1"/>
</dbReference>
<proteinExistence type="inferred from homology"/>
<organism evidence="11 12">
    <name type="scientific">Anaerotignum faecicola</name>
    <dbReference type="NCBI Taxonomy" id="2358141"/>
    <lineage>
        <taxon>Bacteria</taxon>
        <taxon>Bacillati</taxon>
        <taxon>Bacillota</taxon>
        <taxon>Clostridia</taxon>
        <taxon>Lachnospirales</taxon>
        <taxon>Anaerotignaceae</taxon>
        <taxon>Anaerotignum</taxon>
    </lineage>
</organism>
<dbReference type="EMBL" id="BHVZ01000002">
    <property type="protein sequence ID" value="GCB29711.1"/>
    <property type="molecule type" value="Genomic_DNA"/>
</dbReference>
<dbReference type="CDD" id="cd03429">
    <property type="entry name" value="NUDIX_NADH_pyrophosphatase_Nudt13"/>
    <property type="match status" value="1"/>
</dbReference>
<dbReference type="InterPro" id="IPR015797">
    <property type="entry name" value="NUDIX_hydrolase-like_dom_sf"/>
</dbReference>
<dbReference type="GO" id="GO:0046872">
    <property type="term" value="F:metal ion binding"/>
    <property type="evidence" value="ECO:0007669"/>
    <property type="project" value="UniProtKB-KW"/>
</dbReference>
<dbReference type="EC" id="3.6.1.22" evidence="4"/>
<dbReference type="GO" id="GO:0035529">
    <property type="term" value="F:NADH pyrophosphatase activity"/>
    <property type="evidence" value="ECO:0007669"/>
    <property type="project" value="TreeGrafter"/>
</dbReference>
<dbReference type="InterPro" id="IPR000086">
    <property type="entry name" value="NUDIX_hydrolase_dom"/>
</dbReference>
<comment type="caution">
    <text evidence="11">The sequence shown here is derived from an EMBL/GenBank/DDBJ whole genome shotgun (WGS) entry which is preliminary data.</text>
</comment>
<evidence type="ECO:0000313" key="11">
    <source>
        <dbReference type="EMBL" id="GCB29711.1"/>
    </source>
</evidence>
<keyword evidence="8" id="KW-0520">NAD</keyword>
<comment type="cofactor">
    <cofactor evidence="1">
        <name>Mg(2+)</name>
        <dbReference type="ChEBI" id="CHEBI:18420"/>
    </cofactor>
</comment>
<name>A0A401LDQ9_9FIRM</name>